<feature type="domain" description="DNA mismatch repair proteins mutS family" evidence="8">
    <location>
        <begin position="539"/>
        <end position="742"/>
    </location>
</feature>
<feature type="compositionally biased region" description="Low complexity" evidence="6">
    <location>
        <begin position="101"/>
        <end position="113"/>
    </location>
</feature>
<evidence type="ECO:0000256" key="4">
    <source>
        <dbReference type="ARBA" id="ARBA00023125"/>
    </source>
</evidence>
<reference evidence="9 10" key="1">
    <citation type="submission" date="2024-10" db="EMBL/GenBank/DDBJ databases">
        <title>Updated reference genomes for cyclostephanoid diatoms.</title>
        <authorList>
            <person name="Roberts W.R."/>
            <person name="Alverson A.J."/>
        </authorList>
    </citation>
    <scope>NUCLEOTIDE SEQUENCE [LARGE SCALE GENOMIC DNA]</scope>
    <source>
        <strain evidence="9 10">AJA228-03</strain>
    </source>
</reference>
<gene>
    <name evidence="9" type="ORF">ACHAXA_005809</name>
</gene>
<dbReference type="PANTHER" id="PTHR11361:SF148">
    <property type="entry name" value="DNA MISMATCH REPAIR PROTEIN MSH6"/>
    <property type="match status" value="1"/>
</dbReference>
<proteinExistence type="inferred from homology"/>
<sequence length="974" mass="106499">MTRMLGISISSGIGLMIVIMGDCAARRCALVRAVSPLVVVVVVGGGVGSSSSARRRRHSRRTSRFEDDGVVVAIATSAIARGGFDDDDDDDVASTRRSKPPRTTTTTTKPSVVPSHLAETLDLAPLMERVSRHARTKRGRMAITGSVGRTTAATTTDARMSRFKNRRGWRRRRDRLYDASSRGGRERSGHDEECGIGRIVSVASSAEVARSEYELVREATDLLLDRPPARVGGGHRSSSSSVGIPDVEMTSSLPPMFDLFDGEGVIEDDDDDDDDWLDLILGPVPPGVDVYDEIDLRTILQAEQVTKLLLDTREWAESDGIRWRVPGLAGVARTIVAERDGGGGDDDDDDEDLDSNGLGGRHPIGPLVDLHRALEGAVEIVRAGPNLMDPNNRVSYVFRLASGNGRFSELDALRKKEERLMTTASVGSGKDNGRDLAIVRDEISTMENLVERGLILAMIRAAPAVNRGMDALARLDSIFARASYGIDWNGSFPVICTEGRLRVDGFVHPVLALRREVDGGGVREITPIDLLIPGRGEGHRALVISGPNGGGKTLALKSFGMAAMMAKLAIPITVARNADDGLRPPIVDYFDDILVEVGDSQSIRRQESTLMARLNSLSTLIERMNTTSSGDEADTRLILLDELGGGTDPVAGSALAQSIMEKLVSMDSDCSIVATTHSPQLKALSMSDCRFESASVLMNDEKHPSFRLSYGSTGESFALEAAMRASPSLPDDVIERAAELMNGGDDVAVNSLRRYLSALEQEQRKARELVQETEATYREVLQYKEDTISKIKVSRMHLSRLESRLGNIFDILKGSEGGTYELVGDSLEELRLLKRRLKSEEEILSEKGLRRVPDSYSFYEGEKVVIISDSEFKGYDAVVKRVDAEDPLVVTVVPVLDLFSFNENDIQETLALRRKDVAIFDYPKWGFTSTSDDKYEDSHTERKKSRNKLMSVLSTLSTASETKSIIAKEETPLH</sequence>
<evidence type="ECO:0000256" key="5">
    <source>
        <dbReference type="SAM" id="Coils"/>
    </source>
</evidence>
<feature type="region of interest" description="Disordered" evidence="6">
    <location>
        <begin position="338"/>
        <end position="361"/>
    </location>
</feature>
<dbReference type="SUPFAM" id="SSF52540">
    <property type="entry name" value="P-loop containing nucleoside triphosphate hydrolases"/>
    <property type="match status" value="1"/>
</dbReference>
<keyword evidence="3" id="KW-0067">ATP-binding</keyword>
<comment type="similarity">
    <text evidence="1">Belongs to the DNA mismatch repair MutS family.</text>
</comment>
<feature type="coiled-coil region" evidence="5">
    <location>
        <begin position="749"/>
        <end position="779"/>
    </location>
</feature>
<comment type="caution">
    <text evidence="9">The sequence shown here is derived from an EMBL/GenBank/DDBJ whole genome shotgun (WGS) entry which is preliminary data.</text>
</comment>
<evidence type="ECO:0000256" key="1">
    <source>
        <dbReference type="ARBA" id="ARBA00006271"/>
    </source>
</evidence>
<dbReference type="InterPro" id="IPR000432">
    <property type="entry name" value="DNA_mismatch_repair_MutS_C"/>
</dbReference>
<evidence type="ECO:0000256" key="2">
    <source>
        <dbReference type="ARBA" id="ARBA00022741"/>
    </source>
</evidence>
<evidence type="ECO:0000313" key="10">
    <source>
        <dbReference type="Proteomes" id="UP001530377"/>
    </source>
</evidence>
<evidence type="ECO:0000256" key="7">
    <source>
        <dbReference type="SAM" id="Phobius"/>
    </source>
</evidence>
<dbReference type="EMBL" id="JALLPB020000395">
    <property type="protein sequence ID" value="KAL3809593.1"/>
    <property type="molecule type" value="Genomic_DNA"/>
</dbReference>
<keyword evidence="4" id="KW-0238">DNA-binding</keyword>
<keyword evidence="7" id="KW-1133">Transmembrane helix</keyword>
<evidence type="ECO:0000256" key="6">
    <source>
        <dbReference type="SAM" id="MobiDB-lite"/>
    </source>
</evidence>
<keyword evidence="2" id="KW-0547">Nucleotide-binding</keyword>
<feature type="compositionally biased region" description="Acidic residues" evidence="6">
    <location>
        <begin position="343"/>
        <end position="354"/>
    </location>
</feature>
<dbReference type="GO" id="GO:0005524">
    <property type="term" value="F:ATP binding"/>
    <property type="evidence" value="ECO:0007669"/>
    <property type="project" value="UniProtKB-KW"/>
</dbReference>
<name>A0ABD3R9U1_9STRA</name>
<accession>A0ABD3R9U1</accession>
<feature type="region of interest" description="Disordered" evidence="6">
    <location>
        <begin position="82"/>
        <end position="113"/>
    </location>
</feature>
<keyword evidence="7" id="KW-0472">Membrane</keyword>
<dbReference type="InterPro" id="IPR045076">
    <property type="entry name" value="MutS"/>
</dbReference>
<dbReference type="InterPro" id="IPR027417">
    <property type="entry name" value="P-loop_NTPase"/>
</dbReference>
<feature type="region of interest" description="Disordered" evidence="6">
    <location>
        <begin position="227"/>
        <end position="247"/>
    </location>
</feature>
<evidence type="ECO:0000256" key="3">
    <source>
        <dbReference type="ARBA" id="ARBA00022840"/>
    </source>
</evidence>
<dbReference type="Proteomes" id="UP001530377">
    <property type="component" value="Unassembled WGS sequence"/>
</dbReference>
<evidence type="ECO:0000259" key="8">
    <source>
        <dbReference type="SMART" id="SM00534"/>
    </source>
</evidence>
<evidence type="ECO:0000313" key="9">
    <source>
        <dbReference type="EMBL" id="KAL3809593.1"/>
    </source>
</evidence>
<organism evidence="9 10">
    <name type="scientific">Cyclostephanos tholiformis</name>
    <dbReference type="NCBI Taxonomy" id="382380"/>
    <lineage>
        <taxon>Eukaryota</taxon>
        <taxon>Sar</taxon>
        <taxon>Stramenopiles</taxon>
        <taxon>Ochrophyta</taxon>
        <taxon>Bacillariophyta</taxon>
        <taxon>Coscinodiscophyceae</taxon>
        <taxon>Thalassiosirophycidae</taxon>
        <taxon>Stephanodiscales</taxon>
        <taxon>Stephanodiscaceae</taxon>
        <taxon>Cyclostephanos</taxon>
    </lineage>
</organism>
<dbReference type="PANTHER" id="PTHR11361">
    <property type="entry name" value="DNA MISMATCH REPAIR PROTEIN MUTS FAMILY MEMBER"/>
    <property type="match status" value="1"/>
</dbReference>
<dbReference type="SMART" id="SM00534">
    <property type="entry name" value="MUTSac"/>
    <property type="match status" value="1"/>
</dbReference>
<dbReference type="Pfam" id="PF00488">
    <property type="entry name" value="MutS_V"/>
    <property type="match status" value="1"/>
</dbReference>
<dbReference type="AlphaFoldDB" id="A0ABD3R9U1"/>
<keyword evidence="10" id="KW-1185">Reference proteome</keyword>
<feature type="transmembrane region" description="Helical" evidence="7">
    <location>
        <begin position="35"/>
        <end position="53"/>
    </location>
</feature>
<protein>
    <recommendedName>
        <fullName evidence="8">DNA mismatch repair proteins mutS family domain-containing protein</fullName>
    </recommendedName>
</protein>
<keyword evidence="7" id="KW-0812">Transmembrane</keyword>
<dbReference type="Gene3D" id="3.40.50.300">
    <property type="entry name" value="P-loop containing nucleotide triphosphate hydrolases"/>
    <property type="match status" value="1"/>
</dbReference>
<dbReference type="GO" id="GO:0003677">
    <property type="term" value="F:DNA binding"/>
    <property type="evidence" value="ECO:0007669"/>
    <property type="project" value="UniProtKB-KW"/>
</dbReference>
<keyword evidence="5" id="KW-0175">Coiled coil</keyword>